<reference evidence="1" key="1">
    <citation type="submission" date="2018-11" db="EMBL/GenBank/DDBJ databases">
        <title>The sequence and de novo assembly of Larimichthys crocea genome using PacBio and Hi-C technologies.</title>
        <authorList>
            <person name="Xu P."/>
            <person name="Chen B."/>
            <person name="Zhou Z."/>
            <person name="Ke Q."/>
            <person name="Wu Y."/>
            <person name="Bai H."/>
            <person name="Pu F."/>
        </authorList>
    </citation>
    <scope>NUCLEOTIDE SEQUENCE</scope>
    <source>
        <tissue evidence="1">Muscle</tissue>
    </source>
</reference>
<name>A0ACD3QQI6_LARCR</name>
<proteinExistence type="predicted"/>
<dbReference type="EMBL" id="CM011690">
    <property type="protein sequence ID" value="TMS08749.1"/>
    <property type="molecule type" value="Genomic_DNA"/>
</dbReference>
<evidence type="ECO:0000313" key="1">
    <source>
        <dbReference type="EMBL" id="TMS08749.1"/>
    </source>
</evidence>
<organism evidence="1 2">
    <name type="scientific">Larimichthys crocea</name>
    <name type="common">Large yellow croaker</name>
    <name type="synonym">Pseudosciaena crocea</name>
    <dbReference type="NCBI Taxonomy" id="215358"/>
    <lineage>
        <taxon>Eukaryota</taxon>
        <taxon>Metazoa</taxon>
        <taxon>Chordata</taxon>
        <taxon>Craniata</taxon>
        <taxon>Vertebrata</taxon>
        <taxon>Euteleostomi</taxon>
        <taxon>Actinopterygii</taxon>
        <taxon>Neopterygii</taxon>
        <taxon>Teleostei</taxon>
        <taxon>Neoteleostei</taxon>
        <taxon>Acanthomorphata</taxon>
        <taxon>Eupercaria</taxon>
        <taxon>Sciaenidae</taxon>
        <taxon>Larimichthys</taxon>
    </lineage>
</organism>
<feature type="non-terminal residue" evidence="1">
    <location>
        <position position="51"/>
    </location>
</feature>
<feature type="non-terminal residue" evidence="1">
    <location>
        <position position="1"/>
    </location>
</feature>
<keyword evidence="2" id="KW-1185">Reference proteome</keyword>
<gene>
    <name evidence="1" type="ORF">E3U43_006232</name>
</gene>
<accession>A0ACD3QQI6</accession>
<sequence length="51" mass="5786">SSDWPPFKGRQLSLAAACSLLPLLCCVQPRLRSLWWAMRCWPRSKGTSPLN</sequence>
<comment type="caution">
    <text evidence="1">The sequence shown here is derived from an EMBL/GenBank/DDBJ whole genome shotgun (WGS) entry which is preliminary data.</text>
</comment>
<evidence type="ECO:0000313" key="2">
    <source>
        <dbReference type="Proteomes" id="UP000793456"/>
    </source>
</evidence>
<dbReference type="Proteomes" id="UP000793456">
    <property type="component" value="Chromosome XVII"/>
</dbReference>
<protein>
    <submittedName>
        <fullName evidence="1">Uncharacterized protein</fullName>
    </submittedName>
</protein>